<accession>A0ABT2T305</accession>
<dbReference type="RefSeq" id="WP_262574718.1">
    <property type="nucleotide sequence ID" value="NZ_JAOQKJ010000006.1"/>
</dbReference>
<gene>
    <name evidence="3" type="ORF">OCV77_09005</name>
</gene>
<dbReference type="EMBL" id="JAOQKJ010000006">
    <property type="protein sequence ID" value="MCU6744633.1"/>
    <property type="molecule type" value="Genomic_DNA"/>
</dbReference>
<evidence type="ECO:0000256" key="1">
    <source>
        <dbReference type="SAM" id="MobiDB-lite"/>
    </source>
</evidence>
<sequence>MKEKIEKLKTFLAGTTTISNREFVLAMAVGILGGIVFGLLTSPRKNTTIGSNNGNNSPCGNGLKAGKKAGDWDEIEKAEENRE</sequence>
<feature type="compositionally biased region" description="Low complexity" evidence="1">
    <location>
        <begin position="46"/>
        <end position="62"/>
    </location>
</feature>
<feature type="region of interest" description="Disordered" evidence="1">
    <location>
        <begin position="46"/>
        <end position="83"/>
    </location>
</feature>
<keyword evidence="2" id="KW-0812">Transmembrane</keyword>
<feature type="transmembrane region" description="Helical" evidence="2">
    <location>
        <begin position="23"/>
        <end position="41"/>
    </location>
</feature>
<dbReference type="Proteomes" id="UP001652432">
    <property type="component" value="Unassembled WGS sequence"/>
</dbReference>
<evidence type="ECO:0008006" key="5">
    <source>
        <dbReference type="Google" id="ProtNLM"/>
    </source>
</evidence>
<evidence type="ECO:0000313" key="4">
    <source>
        <dbReference type="Proteomes" id="UP001652432"/>
    </source>
</evidence>
<keyword evidence="2" id="KW-1133">Transmembrane helix</keyword>
<reference evidence="3 4" key="1">
    <citation type="journal article" date="2021" name="ISME Commun">
        <title>Automated analysis of genomic sequences facilitates high-throughput and comprehensive description of bacteria.</title>
        <authorList>
            <person name="Hitch T.C.A."/>
        </authorList>
    </citation>
    <scope>NUCLEOTIDE SEQUENCE [LARGE SCALE GENOMIC DNA]</scope>
    <source>
        <strain evidence="3 4">Sanger_18</strain>
    </source>
</reference>
<keyword evidence="2" id="KW-0472">Membrane</keyword>
<evidence type="ECO:0000313" key="3">
    <source>
        <dbReference type="EMBL" id="MCU6744633.1"/>
    </source>
</evidence>
<keyword evidence="4" id="KW-1185">Reference proteome</keyword>
<protein>
    <recommendedName>
        <fullName evidence="5">YtxH domain-containing protein</fullName>
    </recommendedName>
</protein>
<name>A0ABT2T305_9FIRM</name>
<evidence type="ECO:0000256" key="2">
    <source>
        <dbReference type="SAM" id="Phobius"/>
    </source>
</evidence>
<comment type="caution">
    <text evidence="3">The sequence shown here is derived from an EMBL/GenBank/DDBJ whole genome shotgun (WGS) entry which is preliminary data.</text>
</comment>
<proteinExistence type="predicted"/>
<organism evidence="3 4">
    <name type="scientific">Suilimivivens aceti</name>
    <dbReference type="NCBI Taxonomy" id="2981774"/>
    <lineage>
        <taxon>Bacteria</taxon>
        <taxon>Bacillati</taxon>
        <taxon>Bacillota</taxon>
        <taxon>Clostridia</taxon>
        <taxon>Lachnospirales</taxon>
        <taxon>Lachnospiraceae</taxon>
        <taxon>Suilimivivens</taxon>
    </lineage>
</organism>